<evidence type="ECO:0000313" key="2">
    <source>
        <dbReference type="EMBL" id="CAJ0789196.1"/>
    </source>
</evidence>
<proteinExistence type="predicted"/>
<comment type="caution">
    <text evidence="1">The sequence shown here is derived from an EMBL/GenBank/DDBJ whole genome shotgun (WGS) entry which is preliminary data.</text>
</comment>
<dbReference type="EMBL" id="CATZAR010000003">
    <property type="protein sequence ID" value="CAJ0789196.1"/>
    <property type="molecule type" value="Genomic_DNA"/>
</dbReference>
<evidence type="ECO:0000313" key="4">
    <source>
        <dbReference type="Proteomes" id="UP001189773"/>
    </source>
</evidence>
<name>A0AAD2BNW4_9RALS</name>
<organism evidence="1 3">
    <name type="scientific">Ralstonia thomasii</name>
    <dbReference type="NCBI Taxonomy" id="3058596"/>
    <lineage>
        <taxon>Bacteria</taxon>
        <taxon>Pseudomonadati</taxon>
        <taxon>Pseudomonadota</taxon>
        <taxon>Betaproteobacteria</taxon>
        <taxon>Burkholderiales</taxon>
        <taxon>Burkholderiaceae</taxon>
        <taxon>Ralstonia</taxon>
    </lineage>
</organism>
<gene>
    <name evidence="2" type="ORF">LMG18095_01850</name>
    <name evidence="1" type="ORF">R77560_01648</name>
</gene>
<reference evidence="1 4" key="1">
    <citation type="submission" date="2023-07" db="EMBL/GenBank/DDBJ databases">
        <authorList>
            <person name="Peeters C."/>
        </authorList>
    </citation>
    <scope>NUCLEOTIDE SEQUENCE</scope>
    <source>
        <strain evidence="2 4">LMG 18095</strain>
        <strain evidence="1">R-77560</strain>
    </source>
</reference>
<dbReference type="Proteomes" id="UP001189756">
    <property type="component" value="Unassembled WGS sequence"/>
</dbReference>
<sequence>MPPAGKVVTRSPRRRVGLIACPWLLSTPISPDKEVVVEASVTSAPRYYFGMHAAIFPKG</sequence>
<accession>A0AAD2BNW4</accession>
<protein>
    <submittedName>
        <fullName evidence="1">Uncharacterized protein</fullName>
    </submittedName>
</protein>
<evidence type="ECO:0000313" key="3">
    <source>
        <dbReference type="Proteomes" id="UP001189756"/>
    </source>
</evidence>
<keyword evidence="4" id="KW-1185">Reference proteome</keyword>
<dbReference type="AlphaFoldDB" id="A0AAD2BNW4"/>
<dbReference type="Proteomes" id="UP001189773">
    <property type="component" value="Unassembled WGS sequence"/>
</dbReference>
<dbReference type="EMBL" id="CATZAZ010000002">
    <property type="protein sequence ID" value="CAJ0787935.1"/>
    <property type="molecule type" value="Genomic_DNA"/>
</dbReference>
<evidence type="ECO:0000313" key="1">
    <source>
        <dbReference type="EMBL" id="CAJ0787935.1"/>
    </source>
</evidence>